<name>W0FXA2_9ACTN</name>
<geneLocation type="plasmid" evidence="1">
    <name>pZL1</name>
</geneLocation>
<dbReference type="AlphaFoldDB" id="W0FXA2"/>
<evidence type="ECO:0000313" key="1">
    <source>
        <dbReference type="EMBL" id="AHF46271.1"/>
    </source>
</evidence>
<organism evidence="1">
    <name type="scientific">Streptomyces sp. 14R-10</name>
    <dbReference type="NCBI Taxonomy" id="1442159"/>
    <lineage>
        <taxon>Bacteria</taxon>
        <taxon>Bacillati</taxon>
        <taxon>Actinomycetota</taxon>
        <taxon>Actinomycetes</taxon>
        <taxon>Kitasatosporales</taxon>
        <taxon>Streptomycetaceae</taxon>
        <taxon>Streptomyces</taxon>
    </lineage>
</organism>
<dbReference type="EMBL" id="KF501372">
    <property type="protein sequence ID" value="AHF46271.1"/>
    <property type="molecule type" value="Genomic_DNA"/>
</dbReference>
<reference evidence="1" key="1">
    <citation type="submission" date="2013-08" db="EMBL/GenBank/DDBJ databases">
        <title>Two distinct conjugal transfer systems on Streptomyces plasmid pZL1.</title>
        <authorList>
            <person name="Zhao L."/>
            <person name="Zhong L."/>
            <person name="Qin Z."/>
        </authorList>
    </citation>
    <scope>NUCLEOTIDE SEQUENCE</scope>
    <source>
        <strain evidence="1">14R-10</strain>
        <plasmid evidence="1">pZL1</plasmid>
    </source>
</reference>
<gene>
    <name evidence="1" type="ORF">pZL1.106</name>
</gene>
<proteinExistence type="predicted"/>
<accession>W0FXA2</accession>
<protein>
    <submittedName>
        <fullName evidence="1">RepL2</fullName>
    </submittedName>
</protein>
<sequence>MMSSPAEHLDAGRWLTREQLHELLCVSGSISAPASKVLMYVASKVPLGERVGESVPEIGKQMGMSSSATYRAVGVLLDDGWLEEAGLLAGVRVYRAGPAVYMGLGISKSADMSGDQADRPLATVRHLPVPSPMP</sequence>
<keyword evidence="1" id="KW-0614">Plasmid</keyword>